<evidence type="ECO:0000313" key="7">
    <source>
        <dbReference type="Proteomes" id="UP000183376"/>
    </source>
</evidence>
<evidence type="ECO:0000256" key="1">
    <source>
        <dbReference type="ARBA" id="ARBA00010088"/>
    </source>
</evidence>
<accession>A0A1G9V6J3</accession>
<dbReference type="STRING" id="211114.SAMN04489726_2860"/>
<evidence type="ECO:0000256" key="3">
    <source>
        <dbReference type="ARBA" id="ARBA00022801"/>
    </source>
</evidence>
<dbReference type="InterPro" id="IPR029058">
    <property type="entry name" value="AB_hydrolase_fold"/>
</dbReference>
<dbReference type="eggNOG" id="COG0596">
    <property type="taxonomic scope" value="Bacteria"/>
</dbReference>
<dbReference type="Proteomes" id="UP000183376">
    <property type="component" value="Chromosome I"/>
</dbReference>
<dbReference type="Gene3D" id="3.40.50.1820">
    <property type="entry name" value="alpha/beta hydrolase"/>
    <property type="match status" value="1"/>
</dbReference>
<protein>
    <submittedName>
        <fullName evidence="6">Alpha/beta hydrolase fold</fullName>
    </submittedName>
</protein>
<dbReference type="OrthoDB" id="4006962at2"/>
<dbReference type="PANTHER" id="PTHR43248">
    <property type="entry name" value="2-SUCCINYL-6-HYDROXY-2,4-CYCLOHEXADIENE-1-CARBOXYLATE SYNTHASE"/>
    <property type="match status" value="1"/>
</dbReference>
<evidence type="ECO:0000256" key="4">
    <source>
        <dbReference type="SAM" id="SignalP"/>
    </source>
</evidence>
<evidence type="ECO:0000313" key="6">
    <source>
        <dbReference type="EMBL" id="SDM67769.1"/>
    </source>
</evidence>
<dbReference type="AlphaFoldDB" id="A0A1G9V6J3"/>
<gene>
    <name evidence="6" type="ORF">SAMN04489726_2860</name>
</gene>
<organism evidence="6 7">
    <name type="scientific">Allokutzneria albata</name>
    <name type="common">Kibdelosporangium albatum</name>
    <dbReference type="NCBI Taxonomy" id="211114"/>
    <lineage>
        <taxon>Bacteria</taxon>
        <taxon>Bacillati</taxon>
        <taxon>Actinomycetota</taxon>
        <taxon>Actinomycetes</taxon>
        <taxon>Pseudonocardiales</taxon>
        <taxon>Pseudonocardiaceae</taxon>
        <taxon>Allokutzneria</taxon>
    </lineage>
</organism>
<sequence length="502" mass="54659">MTRTKLIAAALGVAVVAVTMTATQQLGAAERTPWSTVDWKPCDRDPTMQCAHFVVPADWRRTAGPTLPIEVVKVPARKPQQRVGSLIFNIGSGHNTSLLFEKDIPEAAPVRSMLEQLTERVDVVVFDQRGLGRPGTPTFSSCPERPAPTSGLILAPDEAGWRAHAERNAAYDASCREALGASYLGMNSWQIAHDVDALRAALGEEKLRYAGNSYGTVYPQAYAELFPDRVDRMYLDGVADHTQPVFEDWLRNYAVAMERQFDRFRDWCVQRKGCPLHGQDVAQVWDDLVAKASKSPLPANGGKTVSLPQLQAGLIHGMTPPLWPALADGMAKARRGDASFFLPPPPSGTGPWGVMSALLCHDFMPKQPTYQEFLAIEQRLKAVAPRMGWLEGRYEMGRCLGIPGDPAATYPPHRLQAKGVPPVLVGIGELDQNTNNLGAANVAGQFPGARALWHGDGHAAYIAGNKCLREHVNRYLFGGPLPADGLRCPADLVTKIPDRPTG</sequence>
<comment type="similarity">
    <text evidence="1">Belongs to the peptidase S33 family.</text>
</comment>
<feature type="domain" description="AB hydrolase-1" evidence="5">
    <location>
        <begin position="111"/>
        <end position="447"/>
    </location>
</feature>
<feature type="signal peptide" evidence="4">
    <location>
        <begin position="1"/>
        <end position="28"/>
    </location>
</feature>
<dbReference type="SUPFAM" id="SSF53474">
    <property type="entry name" value="alpha/beta-Hydrolases"/>
    <property type="match status" value="1"/>
</dbReference>
<dbReference type="PANTHER" id="PTHR43248:SF29">
    <property type="entry name" value="TRIPEPTIDYL AMINOPEPTIDASE"/>
    <property type="match status" value="1"/>
</dbReference>
<proteinExistence type="inferred from homology"/>
<keyword evidence="3 6" id="KW-0378">Hydrolase</keyword>
<name>A0A1G9V6J3_ALLAB</name>
<keyword evidence="7" id="KW-1185">Reference proteome</keyword>
<keyword evidence="2 4" id="KW-0732">Signal</keyword>
<dbReference type="EMBL" id="LT629701">
    <property type="protein sequence ID" value="SDM67769.1"/>
    <property type="molecule type" value="Genomic_DNA"/>
</dbReference>
<dbReference type="RefSeq" id="WP_081900508.1">
    <property type="nucleotide sequence ID" value="NZ_JOEF01000018.1"/>
</dbReference>
<evidence type="ECO:0000259" key="5">
    <source>
        <dbReference type="Pfam" id="PF00561"/>
    </source>
</evidence>
<evidence type="ECO:0000256" key="2">
    <source>
        <dbReference type="ARBA" id="ARBA00022729"/>
    </source>
</evidence>
<dbReference type="InterPro" id="IPR051601">
    <property type="entry name" value="Serine_prot/Carboxylest_S33"/>
</dbReference>
<dbReference type="InterPro" id="IPR000073">
    <property type="entry name" value="AB_hydrolase_1"/>
</dbReference>
<feature type="chain" id="PRO_5009245673" evidence="4">
    <location>
        <begin position="29"/>
        <end position="502"/>
    </location>
</feature>
<dbReference type="Pfam" id="PF00561">
    <property type="entry name" value="Abhydrolase_1"/>
    <property type="match status" value="1"/>
</dbReference>
<dbReference type="GO" id="GO:0016787">
    <property type="term" value="F:hydrolase activity"/>
    <property type="evidence" value="ECO:0007669"/>
    <property type="project" value="UniProtKB-KW"/>
</dbReference>
<reference evidence="6 7" key="1">
    <citation type="submission" date="2016-10" db="EMBL/GenBank/DDBJ databases">
        <authorList>
            <person name="de Groot N.N."/>
        </authorList>
    </citation>
    <scope>NUCLEOTIDE SEQUENCE [LARGE SCALE GENOMIC DNA]</scope>
    <source>
        <strain evidence="6 7">DSM 44149</strain>
    </source>
</reference>